<protein>
    <submittedName>
        <fullName evidence="1">Uncharacterized protein</fullName>
    </submittedName>
</protein>
<gene>
    <name evidence="1" type="ORF">NM688_g7179</name>
</gene>
<reference evidence="1" key="1">
    <citation type="submission" date="2022-07" db="EMBL/GenBank/DDBJ databases">
        <title>Genome Sequence of Phlebia brevispora.</title>
        <authorList>
            <person name="Buettner E."/>
        </authorList>
    </citation>
    <scope>NUCLEOTIDE SEQUENCE</scope>
    <source>
        <strain evidence="1">MPL23</strain>
    </source>
</reference>
<dbReference type="Proteomes" id="UP001148662">
    <property type="component" value="Unassembled WGS sequence"/>
</dbReference>
<comment type="caution">
    <text evidence="1">The sequence shown here is derived from an EMBL/GenBank/DDBJ whole genome shotgun (WGS) entry which is preliminary data.</text>
</comment>
<accession>A0ACC1S896</accession>
<proteinExistence type="predicted"/>
<sequence length="337" mass="38445">MASKGGSEVKHPPDHLQAPESPPASNALQSDTIVKTLEVERNSPARWLAPFVVSLVSGCVVLMLRDKLAPAARRRKLAYWILGWTVTTTEMFLCTVEPSGFQLNETSRIIDMSREGQESAPMDSDMQARLVLWWPLHGYAKDGHAGQNRREHRNFVRSHLSDGMVTKYIEREKIWDRNTTLSDRIAFKWAGIWSSVETRASVEDILRSGLHREDPELPELYPQREIRRGVYHIANILDFKMMSTGAKIFSLGSLYTPIAVGYYCNNPKILSAVRPFILVSIFWNIVLNARRYQFWEGPLGYSDPKRGTILHVLYLDFILTSQKRRAAQESSENPDVD</sequence>
<organism evidence="1 2">
    <name type="scientific">Phlebia brevispora</name>
    <dbReference type="NCBI Taxonomy" id="194682"/>
    <lineage>
        <taxon>Eukaryota</taxon>
        <taxon>Fungi</taxon>
        <taxon>Dikarya</taxon>
        <taxon>Basidiomycota</taxon>
        <taxon>Agaricomycotina</taxon>
        <taxon>Agaricomycetes</taxon>
        <taxon>Polyporales</taxon>
        <taxon>Meruliaceae</taxon>
        <taxon>Phlebia</taxon>
    </lineage>
</organism>
<evidence type="ECO:0000313" key="2">
    <source>
        <dbReference type="Proteomes" id="UP001148662"/>
    </source>
</evidence>
<evidence type="ECO:0000313" key="1">
    <source>
        <dbReference type="EMBL" id="KAJ3534158.1"/>
    </source>
</evidence>
<name>A0ACC1S896_9APHY</name>
<keyword evidence="2" id="KW-1185">Reference proteome</keyword>
<dbReference type="EMBL" id="JANHOG010001625">
    <property type="protein sequence ID" value="KAJ3534158.1"/>
    <property type="molecule type" value="Genomic_DNA"/>
</dbReference>